<evidence type="ECO:0000256" key="2">
    <source>
        <dbReference type="SAM" id="Phobius"/>
    </source>
</evidence>
<keyword evidence="2" id="KW-0812">Transmembrane</keyword>
<protein>
    <submittedName>
        <fullName evidence="3">Uncharacterized protein</fullName>
    </submittedName>
</protein>
<keyword evidence="4" id="KW-1185">Reference proteome</keyword>
<gene>
    <name evidence="3" type="ORF">M9Y10_020584</name>
</gene>
<reference evidence="3 4" key="1">
    <citation type="submission" date="2024-04" db="EMBL/GenBank/DDBJ databases">
        <title>Tritrichomonas musculus Genome.</title>
        <authorList>
            <person name="Alves-Ferreira E."/>
            <person name="Grigg M."/>
            <person name="Lorenzi H."/>
            <person name="Galac M."/>
        </authorList>
    </citation>
    <scope>NUCLEOTIDE SEQUENCE [LARGE SCALE GENOMIC DNA]</scope>
    <source>
        <strain evidence="3 4">EAF2021</strain>
    </source>
</reference>
<evidence type="ECO:0000313" key="4">
    <source>
        <dbReference type="Proteomes" id="UP001470230"/>
    </source>
</evidence>
<sequence length="521" mass="56783">MNLTLTALVASHLASSPMLMFSQHFHEISTINIDRFSTRNFFSSFLYSQSYQGKVKISKSSFIRYMRTPLVFRSSAIPCRFDNYTNQTALECQAQFTQKGFDAYVLDCNFEGHHLEGSDSGGAIFFGCELGSLIVFGTFFKSFTGNEGGAIFAAAEWSAPAVDPFRRDCLKFHSHYCCYSSCSAREYGSAALVAAQDLQLNYSSTLNCPGSGFTSTKGAHLEYRQAESGFFKFQTIVNQVGGFITSFTSLNADVDISYCNIVNVTVTTGLEKGAPPGVIHIRKKAITIDHFFFYGITFQNKNDKLITCQRGDTLVATLRNSVAEVETSQLAGVRYDEVDIIDPGTDAERRTQGITQLFLGDCRGVMPKTPPPIVPPPTPYATYTPAQSLSRSPTETPAATQSPSAAASRSRSPAQTDVPEQTDAYSETAGIPLIGPDSTTKEKGGPNIPLIAGIAGGAAAAVAAAALAAFFLIRRHRMNLIDDDINLQETNDTEFNQQNPLYNKAPDDPFQDDFIRSVEAE</sequence>
<feature type="compositionally biased region" description="Low complexity" evidence="1">
    <location>
        <begin position="392"/>
        <end position="416"/>
    </location>
</feature>
<name>A0ABR2HE24_9EUKA</name>
<keyword evidence="2" id="KW-0472">Membrane</keyword>
<dbReference type="EMBL" id="JAPFFF010000030">
    <property type="protein sequence ID" value="KAK8845666.1"/>
    <property type="molecule type" value="Genomic_DNA"/>
</dbReference>
<feature type="region of interest" description="Disordered" evidence="1">
    <location>
        <begin position="497"/>
        <end position="521"/>
    </location>
</feature>
<feature type="region of interest" description="Disordered" evidence="1">
    <location>
        <begin position="363"/>
        <end position="443"/>
    </location>
</feature>
<organism evidence="3 4">
    <name type="scientific">Tritrichomonas musculus</name>
    <dbReference type="NCBI Taxonomy" id="1915356"/>
    <lineage>
        <taxon>Eukaryota</taxon>
        <taxon>Metamonada</taxon>
        <taxon>Parabasalia</taxon>
        <taxon>Tritrichomonadida</taxon>
        <taxon>Tritrichomonadidae</taxon>
        <taxon>Tritrichomonas</taxon>
    </lineage>
</organism>
<dbReference type="Proteomes" id="UP001470230">
    <property type="component" value="Unassembled WGS sequence"/>
</dbReference>
<evidence type="ECO:0000313" key="3">
    <source>
        <dbReference type="EMBL" id="KAK8845666.1"/>
    </source>
</evidence>
<evidence type="ECO:0000256" key="1">
    <source>
        <dbReference type="SAM" id="MobiDB-lite"/>
    </source>
</evidence>
<keyword evidence="2" id="KW-1133">Transmembrane helix</keyword>
<proteinExistence type="predicted"/>
<feature type="transmembrane region" description="Helical" evidence="2">
    <location>
        <begin position="450"/>
        <end position="473"/>
    </location>
</feature>
<comment type="caution">
    <text evidence="3">The sequence shown here is derived from an EMBL/GenBank/DDBJ whole genome shotgun (WGS) entry which is preliminary data.</text>
</comment>
<feature type="compositionally biased region" description="Pro residues" evidence="1">
    <location>
        <begin position="368"/>
        <end position="379"/>
    </location>
</feature>
<accession>A0ABR2HE24</accession>